<sequence>MSRWDSQQGRGPTGTLCHGLRPGGEFHRGAMPGGESHRDCAPGGMSHRCHGPVGTPTGVLRTAEVPPRPRGPVGGLHRGPRGIPTGSPHPVGCPTGACGPMGGPTGTAHPVGSPTSAHWGPPPGGAPSLLSPPNKKKRTEKGKKTHNNGETRWGAEEKPGGMSTPTQSPIKGDQLQGRREELHTKSRAFRNRPGLLCCNLKCSILFTTGKTIYQEGNLFIKLASSLSSEAEIQKITTLQGGHVAKEIRQHKVNKTKCEEQVQRTRAAEAPSTCKSNSSPRNLRGKGAKLQQHEHPPKGT</sequence>
<proteinExistence type="predicted"/>
<comment type="caution">
    <text evidence="2">The sequence shown here is derived from an EMBL/GenBank/DDBJ whole genome shotgun (WGS) entry which is preliminary data.</text>
</comment>
<feature type="compositionally biased region" description="Basic and acidic residues" evidence="1">
    <location>
        <begin position="256"/>
        <end position="266"/>
    </location>
</feature>
<feature type="compositionally biased region" description="Basic and acidic residues" evidence="1">
    <location>
        <begin position="290"/>
        <end position="299"/>
    </location>
</feature>
<dbReference type="Proteomes" id="UP000652761">
    <property type="component" value="Unassembled WGS sequence"/>
</dbReference>
<evidence type="ECO:0000313" key="3">
    <source>
        <dbReference type="Proteomes" id="UP000652761"/>
    </source>
</evidence>
<reference evidence="2" key="1">
    <citation type="submission" date="2017-07" db="EMBL/GenBank/DDBJ databases">
        <title>Taro Niue Genome Assembly and Annotation.</title>
        <authorList>
            <person name="Atibalentja N."/>
            <person name="Keating K."/>
            <person name="Fields C.J."/>
        </authorList>
    </citation>
    <scope>NUCLEOTIDE SEQUENCE</scope>
    <source>
        <strain evidence="2">Niue_2</strain>
        <tissue evidence="2">Leaf</tissue>
    </source>
</reference>
<gene>
    <name evidence="2" type="ORF">Taro_039405</name>
</gene>
<keyword evidence="3" id="KW-1185">Reference proteome</keyword>
<feature type="region of interest" description="Disordered" evidence="1">
    <location>
        <begin position="57"/>
        <end position="181"/>
    </location>
</feature>
<name>A0A843WIS9_COLES</name>
<evidence type="ECO:0000256" key="1">
    <source>
        <dbReference type="SAM" id="MobiDB-lite"/>
    </source>
</evidence>
<feature type="compositionally biased region" description="Basic residues" evidence="1">
    <location>
        <begin position="134"/>
        <end position="146"/>
    </location>
</feature>
<dbReference type="EMBL" id="NMUH01003663">
    <property type="protein sequence ID" value="MQM06578.1"/>
    <property type="molecule type" value="Genomic_DNA"/>
</dbReference>
<feature type="compositionally biased region" description="Basic and acidic residues" evidence="1">
    <location>
        <begin position="147"/>
        <end position="159"/>
    </location>
</feature>
<feature type="region of interest" description="Disordered" evidence="1">
    <location>
        <begin position="1"/>
        <end position="37"/>
    </location>
</feature>
<accession>A0A843WIS9</accession>
<organism evidence="2 3">
    <name type="scientific">Colocasia esculenta</name>
    <name type="common">Wild taro</name>
    <name type="synonym">Arum esculentum</name>
    <dbReference type="NCBI Taxonomy" id="4460"/>
    <lineage>
        <taxon>Eukaryota</taxon>
        <taxon>Viridiplantae</taxon>
        <taxon>Streptophyta</taxon>
        <taxon>Embryophyta</taxon>
        <taxon>Tracheophyta</taxon>
        <taxon>Spermatophyta</taxon>
        <taxon>Magnoliopsida</taxon>
        <taxon>Liliopsida</taxon>
        <taxon>Araceae</taxon>
        <taxon>Aroideae</taxon>
        <taxon>Colocasieae</taxon>
        <taxon>Colocasia</taxon>
    </lineage>
</organism>
<evidence type="ECO:0000313" key="2">
    <source>
        <dbReference type="EMBL" id="MQM06578.1"/>
    </source>
</evidence>
<protein>
    <submittedName>
        <fullName evidence="2">Uncharacterized protein</fullName>
    </submittedName>
</protein>
<dbReference type="AlphaFoldDB" id="A0A843WIS9"/>
<feature type="region of interest" description="Disordered" evidence="1">
    <location>
        <begin position="256"/>
        <end position="299"/>
    </location>
</feature>
<feature type="compositionally biased region" description="Polar residues" evidence="1">
    <location>
        <begin position="1"/>
        <end position="10"/>
    </location>
</feature>